<dbReference type="PANTHER" id="PTHR23041:SF78">
    <property type="entry name" value="E3 UBIQUITIN-PROTEIN LIGASE RNF4"/>
    <property type="match status" value="1"/>
</dbReference>
<name>Q17M88_AEDAE</name>
<accession>Q17M88</accession>
<dbReference type="InterPro" id="IPR047134">
    <property type="entry name" value="RNF4"/>
</dbReference>
<feature type="compositionally biased region" description="Low complexity" evidence="5">
    <location>
        <begin position="104"/>
        <end position="115"/>
    </location>
</feature>
<dbReference type="Gene3D" id="3.30.40.10">
    <property type="entry name" value="Zinc/RING finger domain, C3HC4 (zinc finger)"/>
    <property type="match status" value="1"/>
</dbReference>
<dbReference type="STRING" id="7159.Q17M88"/>
<feature type="domain" description="RING-type" evidence="6">
    <location>
        <begin position="155"/>
        <end position="195"/>
    </location>
</feature>
<evidence type="ECO:0000256" key="4">
    <source>
        <dbReference type="PROSITE-ProRule" id="PRU00175"/>
    </source>
</evidence>
<dbReference type="Pfam" id="PF13923">
    <property type="entry name" value="zf-C3HC4_2"/>
    <property type="match status" value="1"/>
</dbReference>
<dbReference type="SMART" id="SM00184">
    <property type="entry name" value="RING"/>
    <property type="match status" value="1"/>
</dbReference>
<evidence type="ECO:0000313" key="7">
    <source>
        <dbReference type="EMBL" id="EAT47756.1"/>
    </source>
</evidence>
<evidence type="ECO:0000256" key="2">
    <source>
        <dbReference type="ARBA" id="ARBA00022771"/>
    </source>
</evidence>
<dbReference type="SUPFAM" id="SSF57850">
    <property type="entry name" value="RING/U-box"/>
    <property type="match status" value="1"/>
</dbReference>
<dbReference type="GO" id="GO:0045944">
    <property type="term" value="P:positive regulation of transcription by RNA polymerase II"/>
    <property type="evidence" value="ECO:0007669"/>
    <property type="project" value="TreeGrafter"/>
</dbReference>
<reference evidence="7" key="1">
    <citation type="submission" date="2005-10" db="EMBL/GenBank/DDBJ databases">
        <authorList>
            <person name="Loftus B.J."/>
            <person name="Nene V.M."/>
            <person name="Hannick L.I."/>
            <person name="Bidwell S."/>
            <person name="Haas B."/>
            <person name="Amedeo P."/>
            <person name="Orvis J."/>
            <person name="Wortman J.R."/>
            <person name="White O.R."/>
            <person name="Salzberg S."/>
            <person name="Shumway M."/>
            <person name="Koo H."/>
            <person name="Zhao Y."/>
            <person name="Holmes M."/>
            <person name="Miller J."/>
            <person name="Schatz M."/>
            <person name="Pop M."/>
            <person name="Pai G."/>
            <person name="Utterback T."/>
            <person name="Rogers Y.-H."/>
            <person name="Kravitz S."/>
            <person name="Fraser C.M."/>
        </authorList>
    </citation>
    <scope>NUCLEOTIDE SEQUENCE</scope>
    <source>
        <strain evidence="7">Liverpool</strain>
    </source>
</reference>
<dbReference type="InterPro" id="IPR013083">
    <property type="entry name" value="Znf_RING/FYVE/PHD"/>
</dbReference>
<feature type="region of interest" description="Disordered" evidence="5">
    <location>
        <begin position="87"/>
        <end position="150"/>
    </location>
</feature>
<dbReference type="EMBL" id="CH477208">
    <property type="protein sequence ID" value="EAT47756.1"/>
    <property type="molecule type" value="Genomic_DNA"/>
</dbReference>
<dbReference type="PROSITE" id="PS00518">
    <property type="entry name" value="ZF_RING_1"/>
    <property type="match status" value="1"/>
</dbReference>
<dbReference type="VEuPathDB" id="VectorBase:AAEL007167"/>
<dbReference type="HOGENOM" id="CLU_1435746_0_0_1"/>
<evidence type="ECO:0000259" key="6">
    <source>
        <dbReference type="PROSITE" id="PS50089"/>
    </source>
</evidence>
<evidence type="ECO:0000313" key="8">
    <source>
        <dbReference type="Proteomes" id="UP000682892"/>
    </source>
</evidence>
<dbReference type="eggNOG" id="KOG0320">
    <property type="taxonomic scope" value="Eukaryota"/>
</dbReference>
<gene>
    <name evidence="7" type="ORF">AaeL_AAEL001115</name>
</gene>
<dbReference type="OMA" id="CIEMEIQ"/>
<dbReference type="PaxDb" id="7159-AAEL001115-PA"/>
<evidence type="ECO:0000256" key="3">
    <source>
        <dbReference type="ARBA" id="ARBA00022833"/>
    </source>
</evidence>
<evidence type="ECO:0000256" key="1">
    <source>
        <dbReference type="ARBA" id="ARBA00022723"/>
    </source>
</evidence>
<dbReference type="GO" id="GO:0008270">
    <property type="term" value="F:zinc ion binding"/>
    <property type="evidence" value="ECO:0007669"/>
    <property type="project" value="UniProtKB-KW"/>
</dbReference>
<dbReference type="PANTHER" id="PTHR23041">
    <property type="entry name" value="RING FINGER DOMAIN-CONTAINING"/>
    <property type="match status" value="1"/>
</dbReference>
<proteinExistence type="predicted"/>
<dbReference type="PROSITE" id="PS50089">
    <property type="entry name" value="ZF_RING_2"/>
    <property type="match status" value="1"/>
</dbReference>
<protein>
    <submittedName>
        <fullName evidence="7">AAEL001115-PA</fullName>
    </submittedName>
</protein>
<sequence>MPFIAGQPSGSRGKTVRCSWKPSRGGGDGLTGGEAMCQRTHQYIMNKTSNSSRNINASQTTRTAQNDDCVIIEDPIPVIDLCSDDENDLETSSRLRKTRRKRSSTSSSEIVGVSSQPKIRHRAPSRSVPQRKAMGTQSSEQLAGSSSPTPASVNCPICFESVYRRQAASTICGHLFCNACITAEMRIRKKCPLCKHPLKWQQVHPIYFN</sequence>
<reference evidence="7" key="2">
    <citation type="journal article" date="2007" name="Science">
        <title>Genome sequence of Aedes aegypti, a major arbovirus vector.</title>
        <authorList>
            <person name="Nene V."/>
            <person name="Wortman J.R."/>
            <person name="Lawson D."/>
            <person name="Haas B."/>
            <person name="Kodira C."/>
            <person name="Tu Z.J."/>
            <person name="Loftus B."/>
            <person name="Xi Z."/>
            <person name="Megy K."/>
            <person name="Grabherr M."/>
            <person name="Ren Q."/>
            <person name="Zdobnov E.M."/>
            <person name="Lobo N.F."/>
            <person name="Campbell K.S."/>
            <person name="Brown S.E."/>
            <person name="Bonaldo M.F."/>
            <person name="Zhu J."/>
            <person name="Sinkins S.P."/>
            <person name="Hogenkamp D.G."/>
            <person name="Amedeo P."/>
            <person name="Arensburger P."/>
            <person name="Atkinson P.W."/>
            <person name="Bidwell S."/>
            <person name="Biedler J."/>
            <person name="Birney E."/>
            <person name="Bruggner R.V."/>
            <person name="Costas J."/>
            <person name="Coy M.R."/>
            <person name="Crabtree J."/>
            <person name="Crawford M."/>
            <person name="Debruyn B."/>
            <person name="Decaprio D."/>
            <person name="Eiglmeier K."/>
            <person name="Eisenstadt E."/>
            <person name="El-Dorry H."/>
            <person name="Gelbart W.M."/>
            <person name="Gomes S.L."/>
            <person name="Hammond M."/>
            <person name="Hannick L.I."/>
            <person name="Hogan J.R."/>
            <person name="Holmes M.H."/>
            <person name="Jaffe D."/>
            <person name="Johnston J.S."/>
            <person name="Kennedy R.C."/>
            <person name="Koo H."/>
            <person name="Kravitz S."/>
            <person name="Kriventseva E.V."/>
            <person name="Kulp D."/>
            <person name="Labutti K."/>
            <person name="Lee E."/>
            <person name="Li S."/>
            <person name="Lovin D.D."/>
            <person name="Mao C."/>
            <person name="Mauceli E."/>
            <person name="Menck C.F."/>
            <person name="Miller J.R."/>
            <person name="Montgomery P."/>
            <person name="Mori A."/>
            <person name="Nascimento A.L."/>
            <person name="Naveira H.F."/>
            <person name="Nusbaum C."/>
            <person name="O'leary S."/>
            <person name="Orvis J."/>
            <person name="Pertea M."/>
            <person name="Quesneville H."/>
            <person name="Reidenbach K.R."/>
            <person name="Rogers Y.H."/>
            <person name="Roth C.W."/>
            <person name="Schneider J.R."/>
            <person name="Schatz M."/>
            <person name="Shumway M."/>
            <person name="Stanke M."/>
            <person name="Stinson E.O."/>
            <person name="Tubio J.M."/>
            <person name="Vanzee J.P."/>
            <person name="Verjovski-Almeida S."/>
            <person name="Werner D."/>
            <person name="White O."/>
            <person name="Wyder S."/>
            <person name="Zeng Q."/>
            <person name="Zhao Q."/>
            <person name="Zhao Y."/>
            <person name="Hill C.A."/>
            <person name="Raikhel A.S."/>
            <person name="Soares M.B."/>
            <person name="Knudson D.L."/>
            <person name="Lee N.H."/>
            <person name="Galagan J."/>
            <person name="Salzberg S.L."/>
            <person name="Paulsen I.T."/>
            <person name="Dimopoulos G."/>
            <person name="Collins F.H."/>
            <person name="Birren B."/>
            <person name="Fraser-Liggett C.M."/>
            <person name="Severson D.W."/>
        </authorList>
    </citation>
    <scope>NUCLEOTIDE SEQUENCE [LARGE SCALE GENOMIC DNA]</scope>
    <source>
        <strain evidence="7">Liverpool</strain>
    </source>
</reference>
<dbReference type="InterPro" id="IPR017907">
    <property type="entry name" value="Znf_RING_CS"/>
</dbReference>
<dbReference type="AlphaFoldDB" id="Q17M88"/>
<dbReference type="PhylomeDB" id="Q17M88"/>
<keyword evidence="3" id="KW-0862">Zinc</keyword>
<feature type="compositionally biased region" description="Polar residues" evidence="5">
    <location>
        <begin position="135"/>
        <end position="150"/>
    </location>
</feature>
<feature type="compositionally biased region" description="Basic residues" evidence="5">
    <location>
        <begin position="94"/>
        <end position="103"/>
    </location>
</feature>
<dbReference type="InterPro" id="IPR001841">
    <property type="entry name" value="Znf_RING"/>
</dbReference>
<reference evidence="7" key="3">
    <citation type="submission" date="2012-09" db="EMBL/GenBank/DDBJ databases">
        <authorList>
            <consortium name="VectorBase"/>
        </authorList>
    </citation>
    <scope>NUCLEOTIDE SEQUENCE</scope>
    <source>
        <strain evidence="7">Liverpool</strain>
    </source>
</reference>
<keyword evidence="2 4" id="KW-0863">Zinc-finger</keyword>
<evidence type="ECO:0000256" key="5">
    <source>
        <dbReference type="SAM" id="MobiDB-lite"/>
    </source>
</evidence>
<dbReference type="Proteomes" id="UP000682892">
    <property type="component" value="Unassembled WGS sequence"/>
</dbReference>
<organism evidence="7 8">
    <name type="scientific">Aedes aegypti</name>
    <name type="common">Yellowfever mosquito</name>
    <name type="synonym">Culex aegypti</name>
    <dbReference type="NCBI Taxonomy" id="7159"/>
    <lineage>
        <taxon>Eukaryota</taxon>
        <taxon>Metazoa</taxon>
        <taxon>Ecdysozoa</taxon>
        <taxon>Arthropoda</taxon>
        <taxon>Hexapoda</taxon>
        <taxon>Insecta</taxon>
        <taxon>Pterygota</taxon>
        <taxon>Neoptera</taxon>
        <taxon>Endopterygota</taxon>
        <taxon>Diptera</taxon>
        <taxon>Nematocera</taxon>
        <taxon>Culicoidea</taxon>
        <taxon>Culicidae</taxon>
        <taxon>Culicinae</taxon>
        <taxon>Aedini</taxon>
        <taxon>Aedes</taxon>
        <taxon>Stegomyia</taxon>
    </lineage>
</organism>
<keyword evidence="1" id="KW-0479">Metal-binding</keyword>
<feature type="region of interest" description="Disordered" evidence="5">
    <location>
        <begin position="1"/>
        <end position="32"/>
    </location>
</feature>